<dbReference type="EMBL" id="JBHFQA010000018">
    <property type="protein sequence ID" value="KAL2083152.1"/>
    <property type="molecule type" value="Genomic_DNA"/>
</dbReference>
<feature type="compositionally biased region" description="Basic and acidic residues" evidence="1">
    <location>
        <begin position="173"/>
        <end position="190"/>
    </location>
</feature>
<comment type="caution">
    <text evidence="2">The sequence shown here is derived from an EMBL/GenBank/DDBJ whole genome shotgun (WGS) entry which is preliminary data.</text>
</comment>
<feature type="compositionally biased region" description="Low complexity" evidence="1">
    <location>
        <begin position="254"/>
        <end position="265"/>
    </location>
</feature>
<accession>A0ABD1J7I1</accession>
<dbReference type="Proteomes" id="UP001591681">
    <property type="component" value="Unassembled WGS sequence"/>
</dbReference>
<dbReference type="InterPro" id="IPR029406">
    <property type="entry name" value="ETAA1"/>
</dbReference>
<dbReference type="Pfam" id="PF15350">
    <property type="entry name" value="ETAA1"/>
    <property type="match status" value="1"/>
</dbReference>
<evidence type="ECO:0000313" key="3">
    <source>
        <dbReference type="Proteomes" id="UP001591681"/>
    </source>
</evidence>
<gene>
    <name evidence="2" type="ORF">ACEWY4_020925</name>
</gene>
<feature type="compositionally biased region" description="Polar residues" evidence="1">
    <location>
        <begin position="45"/>
        <end position="56"/>
    </location>
</feature>
<evidence type="ECO:0000256" key="1">
    <source>
        <dbReference type="SAM" id="MobiDB-lite"/>
    </source>
</evidence>
<feature type="compositionally biased region" description="Gly residues" evidence="1">
    <location>
        <begin position="373"/>
        <end position="387"/>
    </location>
</feature>
<feature type="region of interest" description="Disordered" evidence="1">
    <location>
        <begin position="173"/>
        <end position="296"/>
    </location>
</feature>
<feature type="compositionally biased region" description="Polar residues" evidence="1">
    <location>
        <begin position="579"/>
        <end position="599"/>
    </location>
</feature>
<feature type="compositionally biased region" description="Polar residues" evidence="1">
    <location>
        <begin position="390"/>
        <end position="412"/>
    </location>
</feature>
<dbReference type="AlphaFoldDB" id="A0ABD1J7I1"/>
<feature type="region of interest" description="Disordered" evidence="1">
    <location>
        <begin position="563"/>
        <end position="680"/>
    </location>
</feature>
<dbReference type="PANTHER" id="PTHR16434:SF2">
    <property type="entry name" value="EWING'S TUMOR-ASSOCIATED ANTIGEN 1"/>
    <property type="match status" value="1"/>
</dbReference>
<name>A0ABD1J7I1_9TELE</name>
<keyword evidence="3" id="KW-1185">Reference proteome</keyword>
<feature type="region of interest" description="Disordered" evidence="1">
    <location>
        <begin position="35"/>
        <end position="65"/>
    </location>
</feature>
<feature type="region of interest" description="Disordered" evidence="1">
    <location>
        <begin position="309"/>
        <end position="469"/>
    </location>
</feature>
<sequence length="715" mass="76093">MEDHARSTPNEGNNSLRRVKLCRHSHERTTFKVNRTHNKHGPLLKQSQSPGAGPSNNHHKAFVTPKRSRLRCSGFSYVESPDAVQDIIWESTSPPPVWNGTGPEKTPKIVDIVNRIAPKERCKEGQNSPFLQWIGNDAISCTPEVPAPRVRRTSTRQNSVEDLKKLAREFDLRINKEQQRESGPSDDRPASPEGPQGGLQAAAALDEELNALFDSSTQRLSRPLSQGSSVSSQEARANPASAAGDRGHPAPKQSSSASLSSSSSLMLHADRATAVATASTRSASGKGDFDDDWENDDLLNDSFVLEMTQHPAVLESAPAPGASTAPPPPPPRLPVSEPSDLAVKVNPFVYTRPAAPGRAGPSSGNSSDRGHSHGGGDGTGVLMGTGSKGMPTNPSTFMSAPSGHSQHKNTSVCAPRAPSLKASHAARHEHGRTHAQSSGRHTEEEAKTVAASENICKQPTGLKDHPGEAEKKNFKGAIDKGVTCQTVCDDMWGNGGDADDDLLYQVCDVVERLSASQEEARAVAGNAEPVDNRPAASFTRQLSLSPSHCASSAQADCIVKTSSWPPAQTSVGSGKRPSYTFSRSLSVPNQSSPSITTPTCAKIQAPGVSAGCGIPSRTAPPGSQGPNRQRFTQLKPPPQGASSHTPGPRGPHPTSTHQCTTKRHLHEPKPLANKVFVPNQRPVKCSAAEIERKKQDAIARRKLRLEASQKASTQT</sequence>
<evidence type="ECO:0000313" key="2">
    <source>
        <dbReference type="EMBL" id="KAL2083152.1"/>
    </source>
</evidence>
<feature type="compositionally biased region" description="Low complexity" evidence="1">
    <location>
        <begin position="272"/>
        <end position="284"/>
    </location>
</feature>
<feature type="compositionally biased region" description="Polar residues" evidence="1">
    <location>
        <begin position="213"/>
        <end position="235"/>
    </location>
</feature>
<dbReference type="PANTHER" id="PTHR16434">
    <property type="entry name" value="EWING'S TUMOR-ASSOCIATED ANTIGEN 1 ETAA1"/>
    <property type="match status" value="1"/>
</dbReference>
<reference evidence="2 3" key="1">
    <citation type="submission" date="2024-09" db="EMBL/GenBank/DDBJ databases">
        <title>A chromosome-level genome assembly of Gray's grenadier anchovy, Coilia grayii.</title>
        <authorList>
            <person name="Fu Z."/>
        </authorList>
    </citation>
    <scope>NUCLEOTIDE SEQUENCE [LARGE SCALE GENOMIC DNA]</scope>
    <source>
        <strain evidence="2">G4</strain>
        <tissue evidence="2">Muscle</tissue>
    </source>
</reference>
<feature type="compositionally biased region" description="Polar residues" evidence="1">
    <location>
        <begin position="563"/>
        <end position="572"/>
    </location>
</feature>
<organism evidence="2 3">
    <name type="scientific">Coilia grayii</name>
    <name type="common">Gray's grenadier anchovy</name>
    <dbReference type="NCBI Taxonomy" id="363190"/>
    <lineage>
        <taxon>Eukaryota</taxon>
        <taxon>Metazoa</taxon>
        <taxon>Chordata</taxon>
        <taxon>Craniata</taxon>
        <taxon>Vertebrata</taxon>
        <taxon>Euteleostomi</taxon>
        <taxon>Actinopterygii</taxon>
        <taxon>Neopterygii</taxon>
        <taxon>Teleostei</taxon>
        <taxon>Clupei</taxon>
        <taxon>Clupeiformes</taxon>
        <taxon>Clupeoidei</taxon>
        <taxon>Engraulidae</taxon>
        <taxon>Coilinae</taxon>
        <taxon>Coilia</taxon>
    </lineage>
</organism>
<feature type="compositionally biased region" description="Basic residues" evidence="1">
    <location>
        <begin position="424"/>
        <end position="433"/>
    </location>
</feature>
<proteinExistence type="predicted"/>
<protein>
    <submittedName>
        <fullName evidence="2">Uncharacterized protein</fullName>
    </submittedName>
</protein>